<keyword evidence="2" id="KW-1185">Reference proteome</keyword>
<proteinExistence type="predicted"/>
<dbReference type="AlphaFoldDB" id="A0A084QUH7"/>
<sequence length="34" mass="3856">MVGRYSVTLRPQDDQNLYMAKLEAIAMALQCIPD</sequence>
<protein>
    <submittedName>
        <fullName evidence="1">Uncharacterized protein</fullName>
    </submittedName>
</protein>
<evidence type="ECO:0000313" key="1">
    <source>
        <dbReference type="EMBL" id="KFA67612.1"/>
    </source>
</evidence>
<dbReference type="HOGENOM" id="CLU_3379614_0_0_1"/>
<dbReference type="EMBL" id="KL660129">
    <property type="protein sequence ID" value="KFA67612.1"/>
    <property type="molecule type" value="Genomic_DNA"/>
</dbReference>
<name>A0A084QUH7_STAC4</name>
<organism evidence="1 2">
    <name type="scientific">Stachybotrys chlorohalonatus (strain IBT 40285)</name>
    <dbReference type="NCBI Taxonomy" id="1283841"/>
    <lineage>
        <taxon>Eukaryota</taxon>
        <taxon>Fungi</taxon>
        <taxon>Dikarya</taxon>
        <taxon>Ascomycota</taxon>
        <taxon>Pezizomycotina</taxon>
        <taxon>Sordariomycetes</taxon>
        <taxon>Hypocreomycetidae</taxon>
        <taxon>Hypocreales</taxon>
        <taxon>Stachybotryaceae</taxon>
        <taxon>Stachybotrys</taxon>
    </lineage>
</organism>
<gene>
    <name evidence="1" type="ORF">S40285_09747</name>
</gene>
<accession>A0A084QUH7</accession>
<dbReference type="Proteomes" id="UP000028524">
    <property type="component" value="Unassembled WGS sequence"/>
</dbReference>
<feature type="non-terminal residue" evidence="1">
    <location>
        <position position="34"/>
    </location>
</feature>
<evidence type="ECO:0000313" key="2">
    <source>
        <dbReference type="Proteomes" id="UP000028524"/>
    </source>
</evidence>
<reference evidence="1 2" key="1">
    <citation type="journal article" date="2014" name="BMC Genomics">
        <title>Comparative genome sequencing reveals chemotype-specific gene clusters in the toxigenic black mold Stachybotrys.</title>
        <authorList>
            <person name="Semeiks J."/>
            <person name="Borek D."/>
            <person name="Otwinowski Z."/>
            <person name="Grishin N.V."/>
        </authorList>
    </citation>
    <scope>NUCLEOTIDE SEQUENCE [LARGE SCALE GENOMIC DNA]</scope>
    <source>
        <strain evidence="1 2">IBT 40285</strain>
    </source>
</reference>
<dbReference type="InParanoid" id="A0A084QUH7"/>